<dbReference type="SMART" id="SM00382">
    <property type="entry name" value="AAA"/>
    <property type="match status" value="1"/>
</dbReference>
<name>B8JC02_ANAD2</name>
<dbReference type="InterPro" id="IPR015856">
    <property type="entry name" value="ABC_transpr_CbiO/EcfA_su"/>
</dbReference>
<evidence type="ECO:0000256" key="4">
    <source>
        <dbReference type="ARBA" id="ARBA00022840"/>
    </source>
</evidence>
<organism evidence="6 7">
    <name type="scientific">Anaeromyxobacter dehalogenans (strain ATCC BAA-258 / DSM 21875 / 2CP-1)</name>
    <dbReference type="NCBI Taxonomy" id="455488"/>
    <lineage>
        <taxon>Bacteria</taxon>
        <taxon>Pseudomonadati</taxon>
        <taxon>Myxococcota</taxon>
        <taxon>Myxococcia</taxon>
        <taxon>Myxococcales</taxon>
        <taxon>Cystobacterineae</taxon>
        <taxon>Anaeromyxobacteraceae</taxon>
        <taxon>Anaeromyxobacter</taxon>
    </lineage>
</organism>
<evidence type="ECO:0000256" key="1">
    <source>
        <dbReference type="ARBA" id="ARBA00005417"/>
    </source>
</evidence>
<dbReference type="PANTHER" id="PTHR43553">
    <property type="entry name" value="HEAVY METAL TRANSPORTER"/>
    <property type="match status" value="1"/>
</dbReference>
<keyword evidence="3" id="KW-0547">Nucleotide-binding</keyword>
<proteinExistence type="inferred from homology"/>
<protein>
    <submittedName>
        <fullName evidence="6">ABC transporter related</fullName>
    </submittedName>
</protein>
<evidence type="ECO:0000259" key="5">
    <source>
        <dbReference type="PROSITE" id="PS50893"/>
    </source>
</evidence>
<dbReference type="GO" id="GO:0043190">
    <property type="term" value="C:ATP-binding cassette (ABC) transporter complex"/>
    <property type="evidence" value="ECO:0007669"/>
    <property type="project" value="TreeGrafter"/>
</dbReference>
<dbReference type="PROSITE" id="PS50893">
    <property type="entry name" value="ABC_TRANSPORTER_2"/>
    <property type="match status" value="1"/>
</dbReference>
<evidence type="ECO:0000256" key="2">
    <source>
        <dbReference type="ARBA" id="ARBA00022448"/>
    </source>
</evidence>
<reference evidence="6" key="1">
    <citation type="submission" date="2009-01" db="EMBL/GenBank/DDBJ databases">
        <title>Complete sequence of Anaeromyxobacter dehalogenans 2CP-1.</title>
        <authorList>
            <consortium name="US DOE Joint Genome Institute"/>
            <person name="Lucas S."/>
            <person name="Copeland A."/>
            <person name="Lapidus A."/>
            <person name="Glavina del Rio T."/>
            <person name="Dalin E."/>
            <person name="Tice H."/>
            <person name="Bruce D."/>
            <person name="Goodwin L."/>
            <person name="Pitluck S."/>
            <person name="Saunders E."/>
            <person name="Brettin T."/>
            <person name="Detter J.C."/>
            <person name="Han C."/>
            <person name="Larimer F."/>
            <person name="Land M."/>
            <person name="Hauser L."/>
            <person name="Kyrpides N."/>
            <person name="Ovchinnikova G."/>
            <person name="Beliaev A.S."/>
            <person name="Richardson P."/>
        </authorList>
    </citation>
    <scope>NUCLEOTIDE SEQUENCE</scope>
    <source>
        <strain evidence="6">2CP-1</strain>
    </source>
</reference>
<dbReference type="GO" id="GO:0016887">
    <property type="term" value="F:ATP hydrolysis activity"/>
    <property type="evidence" value="ECO:0007669"/>
    <property type="project" value="InterPro"/>
</dbReference>
<dbReference type="HOGENOM" id="CLU_000604_1_2_7"/>
<dbReference type="InterPro" id="IPR050095">
    <property type="entry name" value="ECF_ABC_transporter_ATP-bd"/>
</dbReference>
<evidence type="ECO:0000313" key="7">
    <source>
        <dbReference type="Proteomes" id="UP000007089"/>
    </source>
</evidence>
<dbReference type="GO" id="GO:0005524">
    <property type="term" value="F:ATP binding"/>
    <property type="evidence" value="ECO:0007669"/>
    <property type="project" value="UniProtKB-KW"/>
</dbReference>
<dbReference type="InterPro" id="IPR027417">
    <property type="entry name" value="P-loop_NTPase"/>
</dbReference>
<dbReference type="PANTHER" id="PTHR43553:SF24">
    <property type="entry name" value="ENERGY-COUPLING FACTOR TRANSPORTER ATP-BINDING PROTEIN ECFA1"/>
    <property type="match status" value="1"/>
</dbReference>
<dbReference type="InterPro" id="IPR003593">
    <property type="entry name" value="AAA+_ATPase"/>
</dbReference>
<dbReference type="GO" id="GO:0042626">
    <property type="term" value="F:ATPase-coupled transmembrane transporter activity"/>
    <property type="evidence" value="ECO:0007669"/>
    <property type="project" value="TreeGrafter"/>
</dbReference>
<keyword evidence="4" id="KW-0067">ATP-binding</keyword>
<keyword evidence="7" id="KW-1185">Reference proteome</keyword>
<dbReference type="Gene3D" id="3.40.50.300">
    <property type="entry name" value="P-loop containing nucleotide triphosphate hydrolases"/>
    <property type="match status" value="1"/>
</dbReference>
<evidence type="ECO:0000313" key="6">
    <source>
        <dbReference type="EMBL" id="ACL63924.1"/>
    </source>
</evidence>
<dbReference type="RefSeq" id="WP_012631971.1">
    <property type="nucleotide sequence ID" value="NC_011891.1"/>
</dbReference>
<comment type="similarity">
    <text evidence="1">Belongs to the ABC transporter superfamily.</text>
</comment>
<dbReference type="SUPFAM" id="SSF52540">
    <property type="entry name" value="P-loop containing nucleoside triphosphate hydrolases"/>
    <property type="match status" value="1"/>
</dbReference>
<dbReference type="AlphaFoldDB" id="B8JC02"/>
<dbReference type="KEGG" id="acp:A2cp1_0567"/>
<evidence type="ECO:0000256" key="3">
    <source>
        <dbReference type="ARBA" id="ARBA00022741"/>
    </source>
</evidence>
<gene>
    <name evidence="6" type="ordered locus">A2cp1_0567</name>
</gene>
<keyword evidence="2" id="KW-0813">Transport</keyword>
<dbReference type="EMBL" id="CP001359">
    <property type="protein sequence ID" value="ACL63924.1"/>
    <property type="molecule type" value="Genomic_DNA"/>
</dbReference>
<accession>B8JC02</accession>
<dbReference type="InterPro" id="IPR003439">
    <property type="entry name" value="ABC_transporter-like_ATP-bd"/>
</dbReference>
<feature type="domain" description="ABC transporter" evidence="5">
    <location>
        <begin position="2"/>
        <end position="230"/>
    </location>
</feature>
<dbReference type="Pfam" id="PF00005">
    <property type="entry name" value="ABC_tran"/>
    <property type="match status" value="1"/>
</dbReference>
<sequence length="242" mass="24698">MIRADGLGYAFGAGGAALEAIGFALPRGALCAVVGANGSGKSTLLALLAGLFTPSAGTLAVGGDASPGAEEAIRRRAALVLQDPDQQIIGATVEEDLLLGLRPGDATARGAARALAARLGLADLAAPVHALSLGTRRKLCIATALRDAPEVLLLDEPFAGLDYPAIREVRAVLAANRAAGVTQVVAAHDLEALADLADRWLVLERGRLVADGAAEAVFPLLRRHGVRPPGAWLSAHGLDPWA</sequence>
<dbReference type="Proteomes" id="UP000007089">
    <property type="component" value="Chromosome"/>
</dbReference>
<dbReference type="CDD" id="cd03225">
    <property type="entry name" value="ABC_cobalt_CbiO_domain1"/>
    <property type="match status" value="1"/>
</dbReference>